<keyword evidence="7" id="KW-1185">Reference proteome</keyword>
<organism evidence="5 7">
    <name type="scientific">Shewanella glacialipiscicola</name>
    <dbReference type="NCBI Taxonomy" id="614069"/>
    <lineage>
        <taxon>Bacteria</taxon>
        <taxon>Pseudomonadati</taxon>
        <taxon>Pseudomonadota</taxon>
        <taxon>Gammaproteobacteria</taxon>
        <taxon>Alteromonadales</taxon>
        <taxon>Shewanellaceae</taxon>
        <taxon>Shewanella</taxon>
    </lineage>
</organism>
<dbReference type="SUPFAM" id="SSF46785">
    <property type="entry name" value="Winged helix' DNA-binding domain"/>
    <property type="match status" value="1"/>
</dbReference>
<dbReference type="PANTHER" id="PTHR30154:SF34">
    <property type="entry name" value="TRANSCRIPTIONAL REGULATOR AZLB"/>
    <property type="match status" value="1"/>
</dbReference>
<keyword evidence="2" id="KW-0238">DNA-binding</keyword>
<dbReference type="SMART" id="SM00344">
    <property type="entry name" value="HTH_ASNC"/>
    <property type="match status" value="1"/>
</dbReference>
<evidence type="ECO:0000313" key="6">
    <source>
        <dbReference type="EMBL" id="GMA84271.1"/>
    </source>
</evidence>
<name>A0ABQ6IX61_9GAMM</name>
<dbReference type="PANTHER" id="PTHR30154">
    <property type="entry name" value="LEUCINE-RESPONSIVE REGULATORY PROTEIN"/>
    <property type="match status" value="1"/>
</dbReference>
<dbReference type="EMBL" id="BSUY01000001">
    <property type="protein sequence ID" value="GMA84271.1"/>
    <property type="molecule type" value="Genomic_DNA"/>
</dbReference>
<reference evidence="5" key="1">
    <citation type="journal article" date="2014" name="Int. J. Syst. Evol. Microbiol.">
        <title>Complete genome of a new Firmicutes species belonging to the dominant human colonic microbiota ('Ruminococcus bicirculans') reveals two chromosomes and a selective capacity to utilize plant glucans.</title>
        <authorList>
            <consortium name="NISC Comparative Sequencing Program"/>
            <person name="Wegmann U."/>
            <person name="Louis P."/>
            <person name="Goesmann A."/>
            <person name="Henrissat B."/>
            <person name="Duncan S.H."/>
            <person name="Flint H.J."/>
        </authorList>
    </citation>
    <scope>NUCLEOTIDE SEQUENCE</scope>
    <source>
        <strain evidence="5">NBRC 102030</strain>
    </source>
</reference>
<dbReference type="InterPro" id="IPR019885">
    <property type="entry name" value="Tscrpt_reg_HTH_AsnC-type_CS"/>
</dbReference>
<proteinExistence type="predicted"/>
<dbReference type="InterPro" id="IPR019888">
    <property type="entry name" value="Tscrpt_reg_AsnC-like"/>
</dbReference>
<evidence type="ECO:0000313" key="5">
    <source>
        <dbReference type="EMBL" id="GMA80475.1"/>
    </source>
</evidence>
<reference evidence="7" key="2">
    <citation type="journal article" date="2019" name="Int. J. Syst. Evol. Microbiol.">
        <title>The Global Catalogue of Microorganisms (GCM) 10K type strain sequencing project: providing services to taxonomists for standard genome sequencing and annotation.</title>
        <authorList>
            <consortium name="The Broad Institute Genomics Platform"/>
            <consortium name="The Broad Institute Genome Sequencing Center for Infectious Disease"/>
            <person name="Wu L."/>
            <person name="Ma J."/>
        </authorList>
    </citation>
    <scope>NUCLEOTIDE SEQUENCE [LARGE SCALE GENOMIC DNA]</scope>
    <source>
        <strain evidence="7">NBRC 102030</strain>
    </source>
</reference>
<dbReference type="InterPro" id="IPR019887">
    <property type="entry name" value="Tscrpt_reg_AsnC/Lrp_C"/>
</dbReference>
<gene>
    <name evidence="5" type="ORF">GCM10025855_00080</name>
    <name evidence="6" type="ORF">GCM10025855_38040</name>
</gene>
<evidence type="ECO:0000256" key="3">
    <source>
        <dbReference type="ARBA" id="ARBA00023163"/>
    </source>
</evidence>
<keyword evidence="1" id="KW-0805">Transcription regulation</keyword>
<dbReference type="InterPro" id="IPR000485">
    <property type="entry name" value="AsnC-type_HTH_dom"/>
</dbReference>
<dbReference type="PROSITE" id="PS00519">
    <property type="entry name" value="HTH_ASNC_1"/>
    <property type="match status" value="1"/>
</dbReference>
<dbReference type="InterPro" id="IPR011991">
    <property type="entry name" value="ArsR-like_HTH"/>
</dbReference>
<evidence type="ECO:0000256" key="2">
    <source>
        <dbReference type="ARBA" id="ARBA00023125"/>
    </source>
</evidence>
<dbReference type="SUPFAM" id="SSF54909">
    <property type="entry name" value="Dimeric alpha+beta barrel"/>
    <property type="match status" value="1"/>
</dbReference>
<dbReference type="Pfam" id="PF01037">
    <property type="entry name" value="AsnC_trans_reg"/>
    <property type="match status" value="1"/>
</dbReference>
<evidence type="ECO:0000259" key="4">
    <source>
        <dbReference type="PROSITE" id="PS50956"/>
    </source>
</evidence>
<sequence>MEKWVKTGTLGANSAKPHFLMTETQQYKLDQLDLTILRLLQTHGRLSNLELANKVGLSPSPCSRRVKALEEAGYIADYATRLSAEKFNLHLTAYIHVRMEKHTPDILNQFEANILAYEEVQECALITGSEADYQLTVLVQDMAHFRTFLLDKLTTNVHIAGVHSSFVLKKVKDHTAIPLSHINIQP</sequence>
<accession>A0ABQ6IX61</accession>
<dbReference type="EMBL" id="BSUY01000001">
    <property type="protein sequence ID" value="GMA80475.1"/>
    <property type="molecule type" value="Genomic_DNA"/>
</dbReference>
<dbReference type="CDD" id="cd00090">
    <property type="entry name" value="HTH_ARSR"/>
    <property type="match status" value="1"/>
</dbReference>
<dbReference type="PROSITE" id="PS50956">
    <property type="entry name" value="HTH_ASNC_2"/>
    <property type="match status" value="1"/>
</dbReference>
<keyword evidence="3" id="KW-0804">Transcription</keyword>
<dbReference type="Proteomes" id="UP001157046">
    <property type="component" value="Unassembled WGS sequence"/>
</dbReference>
<dbReference type="PRINTS" id="PR00033">
    <property type="entry name" value="HTHASNC"/>
</dbReference>
<dbReference type="InterPro" id="IPR011008">
    <property type="entry name" value="Dimeric_a/b-barrel"/>
</dbReference>
<comment type="caution">
    <text evidence="5">The sequence shown here is derived from an EMBL/GenBank/DDBJ whole genome shotgun (WGS) entry which is preliminary data.</text>
</comment>
<dbReference type="InterPro" id="IPR036388">
    <property type="entry name" value="WH-like_DNA-bd_sf"/>
</dbReference>
<evidence type="ECO:0000256" key="1">
    <source>
        <dbReference type="ARBA" id="ARBA00023015"/>
    </source>
</evidence>
<dbReference type="InterPro" id="IPR036390">
    <property type="entry name" value="WH_DNA-bd_sf"/>
</dbReference>
<dbReference type="Gene3D" id="3.30.70.920">
    <property type="match status" value="1"/>
</dbReference>
<evidence type="ECO:0000313" key="7">
    <source>
        <dbReference type="Proteomes" id="UP001157046"/>
    </source>
</evidence>
<feature type="domain" description="HTH asnC-type" evidence="4">
    <location>
        <begin position="29"/>
        <end position="90"/>
    </location>
</feature>
<dbReference type="Pfam" id="PF13412">
    <property type="entry name" value="HTH_24"/>
    <property type="match status" value="1"/>
</dbReference>
<protein>
    <submittedName>
        <fullName evidence="5">AsnC family transcriptional regulator</fullName>
    </submittedName>
</protein>
<dbReference type="Gene3D" id="1.10.10.10">
    <property type="entry name" value="Winged helix-like DNA-binding domain superfamily/Winged helix DNA-binding domain"/>
    <property type="match status" value="1"/>
</dbReference>
<reference evidence="5" key="3">
    <citation type="submission" date="2023-02" db="EMBL/GenBank/DDBJ databases">
        <authorList>
            <person name="Sun Q."/>
            <person name="Mori K."/>
        </authorList>
    </citation>
    <scope>NUCLEOTIDE SEQUENCE</scope>
    <source>
        <strain evidence="5">NBRC 102030</strain>
    </source>
</reference>